<dbReference type="PANTHER" id="PTHR15561:SF0">
    <property type="entry name" value="DNA-DIRECTED RNA POLYMERASE III SUBUNIT RPC9"/>
    <property type="match status" value="1"/>
</dbReference>
<dbReference type="Pfam" id="PF03874">
    <property type="entry name" value="RNA_pol_Rpb4"/>
    <property type="match status" value="1"/>
</dbReference>
<dbReference type="STRING" id="1314773.A0A3N2Q9U0"/>
<dbReference type="InterPro" id="IPR006590">
    <property type="entry name" value="RNA_pol_Rpb4/RPC9_core"/>
</dbReference>
<evidence type="ECO:0000256" key="1">
    <source>
        <dbReference type="ARBA" id="ARBA00004123"/>
    </source>
</evidence>
<evidence type="ECO:0000256" key="3">
    <source>
        <dbReference type="ARBA" id="ARBA00016672"/>
    </source>
</evidence>
<dbReference type="InterPro" id="IPR005574">
    <property type="entry name" value="Rpb4/RPC9"/>
</dbReference>
<evidence type="ECO:0000256" key="4">
    <source>
        <dbReference type="ARBA" id="ARBA00022478"/>
    </source>
</evidence>
<dbReference type="SMART" id="SM00657">
    <property type="entry name" value="RPOL4c"/>
    <property type="match status" value="1"/>
</dbReference>
<keyword evidence="6" id="KW-0539">Nucleus</keyword>
<evidence type="ECO:0000256" key="6">
    <source>
        <dbReference type="ARBA" id="ARBA00023242"/>
    </source>
</evidence>
<accession>A0A3N2Q9U0</accession>
<feature type="region of interest" description="Disordered" evidence="7">
    <location>
        <begin position="129"/>
        <end position="154"/>
    </location>
</feature>
<keyword evidence="4" id="KW-0240">DNA-directed RNA polymerase</keyword>
<dbReference type="AlphaFoldDB" id="A0A3N2Q9U0"/>
<dbReference type="Gene3D" id="1.20.1250.40">
    <property type="match status" value="1"/>
</dbReference>
<feature type="domain" description="RNA polymerase Rpb4/RPC9 core" evidence="8">
    <location>
        <begin position="1"/>
        <end position="132"/>
    </location>
</feature>
<dbReference type="InterPro" id="IPR038846">
    <property type="entry name" value="RPC9"/>
</dbReference>
<dbReference type="InterPro" id="IPR010997">
    <property type="entry name" value="HRDC-like_sf"/>
</dbReference>
<dbReference type="GO" id="GO:0006384">
    <property type="term" value="P:transcription initiation at RNA polymerase III promoter"/>
    <property type="evidence" value="ECO:0007669"/>
    <property type="project" value="InterPro"/>
</dbReference>
<dbReference type="RefSeq" id="XP_028471326.1">
    <property type="nucleotide sequence ID" value="XM_028609488.1"/>
</dbReference>
<reference evidence="9 10" key="1">
    <citation type="journal article" date="2018" name="Mol. Ecol.">
        <title>The obligate alkalophilic soda-lake fungus Sodiomyces alkalinus has shifted to a protein diet.</title>
        <authorList>
            <person name="Grum-Grzhimaylo A.A."/>
            <person name="Falkoski D.L."/>
            <person name="van den Heuvel J."/>
            <person name="Valero-Jimenez C.A."/>
            <person name="Min B."/>
            <person name="Choi I.G."/>
            <person name="Lipzen A."/>
            <person name="Daum C.G."/>
            <person name="Aanen D.K."/>
            <person name="Tsang A."/>
            <person name="Henrissat B."/>
            <person name="Bilanenko E.N."/>
            <person name="de Vries R.P."/>
            <person name="van Kan J.A.L."/>
            <person name="Grigoriev I.V."/>
            <person name="Debets A.J.M."/>
        </authorList>
    </citation>
    <scope>NUCLEOTIDE SEQUENCE [LARGE SCALE GENOMIC DNA]</scope>
    <source>
        <strain evidence="9 10">F11</strain>
    </source>
</reference>
<evidence type="ECO:0000313" key="9">
    <source>
        <dbReference type="EMBL" id="ROT43520.1"/>
    </source>
</evidence>
<sequence>MKILESQSAVLTNYEVIHHVTQVSMGSKRMGKKGPANYETLRKEVIQYLTTSPSPLSQKPLPYTQDSIRELVRRLHPYDLAKGELIMIFNLRPANVVALNTILEEMSDRFNEDQQSEIVAIIADVLGHFPPPQGTDSAKSGEGNGDVPAENGAS</sequence>
<comment type="similarity">
    <text evidence="2">Belongs to the eukaryotic RPC9 RNA polymerase subunit family.</text>
</comment>
<name>A0A3N2Q9U0_SODAK</name>
<keyword evidence="10" id="KW-1185">Reference proteome</keyword>
<evidence type="ECO:0000259" key="8">
    <source>
        <dbReference type="SMART" id="SM00657"/>
    </source>
</evidence>
<dbReference type="Proteomes" id="UP000272025">
    <property type="component" value="Unassembled WGS sequence"/>
</dbReference>
<dbReference type="InterPro" id="IPR038324">
    <property type="entry name" value="Rpb4/RPC9_sf"/>
</dbReference>
<dbReference type="GeneID" id="39577966"/>
<keyword evidence="5" id="KW-0804">Transcription</keyword>
<dbReference type="GO" id="GO:0005666">
    <property type="term" value="C:RNA polymerase III complex"/>
    <property type="evidence" value="ECO:0007669"/>
    <property type="project" value="InterPro"/>
</dbReference>
<dbReference type="PANTHER" id="PTHR15561">
    <property type="entry name" value="CALCITONIN GENE-RELATED PEPTIDE-RECEPTOR COMPONENT PROTEIN"/>
    <property type="match status" value="1"/>
</dbReference>
<evidence type="ECO:0000313" key="10">
    <source>
        <dbReference type="Proteomes" id="UP000272025"/>
    </source>
</evidence>
<protein>
    <recommendedName>
        <fullName evidence="3">DNA-directed RNA polymerase III subunit RPC9</fullName>
    </recommendedName>
</protein>
<evidence type="ECO:0000256" key="7">
    <source>
        <dbReference type="SAM" id="MobiDB-lite"/>
    </source>
</evidence>
<proteinExistence type="inferred from homology"/>
<dbReference type="GO" id="GO:0000166">
    <property type="term" value="F:nucleotide binding"/>
    <property type="evidence" value="ECO:0007669"/>
    <property type="project" value="InterPro"/>
</dbReference>
<dbReference type="OrthoDB" id="1746530at2759"/>
<dbReference type="EMBL" id="ML119051">
    <property type="protein sequence ID" value="ROT43520.1"/>
    <property type="molecule type" value="Genomic_DNA"/>
</dbReference>
<evidence type="ECO:0000256" key="5">
    <source>
        <dbReference type="ARBA" id="ARBA00023163"/>
    </source>
</evidence>
<comment type="subcellular location">
    <subcellularLocation>
        <location evidence="1">Nucleus</location>
    </subcellularLocation>
</comment>
<evidence type="ECO:0000256" key="2">
    <source>
        <dbReference type="ARBA" id="ARBA00006898"/>
    </source>
</evidence>
<gene>
    <name evidence="9" type="ORF">SODALDRAFT_319952</name>
</gene>
<dbReference type="SUPFAM" id="SSF47819">
    <property type="entry name" value="HRDC-like"/>
    <property type="match status" value="1"/>
</dbReference>
<organism evidence="9 10">
    <name type="scientific">Sodiomyces alkalinus (strain CBS 110278 / VKM F-3762 / F11)</name>
    <name type="common">Alkaliphilic filamentous fungus</name>
    <dbReference type="NCBI Taxonomy" id="1314773"/>
    <lineage>
        <taxon>Eukaryota</taxon>
        <taxon>Fungi</taxon>
        <taxon>Dikarya</taxon>
        <taxon>Ascomycota</taxon>
        <taxon>Pezizomycotina</taxon>
        <taxon>Sordariomycetes</taxon>
        <taxon>Hypocreomycetidae</taxon>
        <taxon>Glomerellales</taxon>
        <taxon>Plectosphaerellaceae</taxon>
        <taxon>Sodiomyces</taxon>
    </lineage>
</organism>